<dbReference type="EC" id="7.6.2.1" evidence="16"/>
<feature type="transmembrane region" description="Helical" evidence="16">
    <location>
        <begin position="302"/>
        <end position="323"/>
    </location>
</feature>
<dbReference type="PANTHER" id="PTHR24092">
    <property type="entry name" value="PROBABLE PHOSPHOLIPID-TRANSPORTING ATPASE"/>
    <property type="match status" value="1"/>
</dbReference>
<keyword evidence="5 15" id="KW-0479">Metal-binding</keyword>
<dbReference type="GO" id="GO:0005524">
    <property type="term" value="F:ATP binding"/>
    <property type="evidence" value="ECO:0007669"/>
    <property type="project" value="UniProtKB-UniRule"/>
</dbReference>
<comment type="subcellular location">
    <subcellularLocation>
        <location evidence="2">Endomembrane system</location>
    </subcellularLocation>
    <subcellularLocation>
        <location evidence="1 16">Membrane</location>
        <topology evidence="1 16">Multi-pass membrane protein</topology>
    </subcellularLocation>
</comment>
<feature type="binding site" evidence="15">
    <location>
        <position position="730"/>
    </location>
    <ligand>
        <name>Mg(2+)</name>
        <dbReference type="ChEBI" id="CHEBI:18420"/>
    </ligand>
</feature>
<feature type="transmembrane region" description="Helical" evidence="16">
    <location>
        <begin position="899"/>
        <end position="920"/>
    </location>
</feature>
<dbReference type="InterPro" id="IPR032631">
    <property type="entry name" value="P-type_ATPase_N"/>
</dbReference>
<evidence type="ECO:0000256" key="13">
    <source>
        <dbReference type="PIRSR" id="PIRSR606539-1"/>
    </source>
</evidence>
<dbReference type="InterPro" id="IPR018303">
    <property type="entry name" value="ATPase_P-typ_P_site"/>
</dbReference>
<dbReference type="PRINTS" id="PR00119">
    <property type="entry name" value="CATATPASE"/>
</dbReference>
<reference evidence="20" key="1">
    <citation type="submission" date="2016-06" db="UniProtKB">
        <authorList>
            <consortium name="WormBaseParasite"/>
        </authorList>
    </citation>
    <scope>IDENTIFICATION</scope>
</reference>
<evidence type="ECO:0000256" key="15">
    <source>
        <dbReference type="PIRSR" id="PIRSR606539-3"/>
    </source>
</evidence>
<evidence type="ECO:0000256" key="10">
    <source>
        <dbReference type="ARBA" id="ARBA00022989"/>
    </source>
</evidence>
<feature type="binding site" evidence="15">
    <location>
        <position position="369"/>
    </location>
    <ligand>
        <name>Mg(2+)</name>
        <dbReference type="ChEBI" id="CHEBI:18420"/>
    </ligand>
</feature>
<keyword evidence="6 14" id="KW-0547">Nucleotide-binding</keyword>
<name>A0A183SNT0_SCHSO</name>
<evidence type="ECO:0000256" key="2">
    <source>
        <dbReference type="ARBA" id="ARBA00004308"/>
    </source>
</evidence>
<feature type="binding site" evidence="14">
    <location>
        <position position="707"/>
    </location>
    <ligand>
        <name>ATP</name>
        <dbReference type="ChEBI" id="CHEBI:30616"/>
    </ligand>
</feature>
<evidence type="ECO:0000256" key="14">
    <source>
        <dbReference type="PIRSR" id="PIRSR606539-2"/>
    </source>
</evidence>
<dbReference type="NCBIfam" id="TIGR01494">
    <property type="entry name" value="ATPase_P-type"/>
    <property type="match status" value="2"/>
</dbReference>
<evidence type="ECO:0000313" key="20">
    <source>
        <dbReference type="WBParaSite" id="SSLN_0000607101-mRNA-1"/>
    </source>
</evidence>
<comment type="similarity">
    <text evidence="3 16">Belongs to the cation transport ATPase (P-type) (TC 3.A.3) family. Type IV subfamily.</text>
</comment>
<feature type="binding site" evidence="14">
    <location>
        <position position="369"/>
    </location>
    <ligand>
        <name>ATP</name>
        <dbReference type="ChEBI" id="CHEBI:30616"/>
    </ligand>
</feature>
<feature type="binding site" evidence="14">
    <location>
        <position position="370"/>
    </location>
    <ligand>
        <name>ATP</name>
        <dbReference type="ChEBI" id="CHEBI:30616"/>
    </ligand>
</feature>
<comment type="cofactor">
    <cofactor evidence="15">
        <name>Mg(2+)</name>
        <dbReference type="ChEBI" id="CHEBI:18420"/>
    </cofactor>
</comment>
<feature type="active site" description="4-aspartylphosphate intermediate" evidence="13">
    <location>
        <position position="369"/>
    </location>
</feature>
<feature type="binding site" evidence="14">
    <location>
        <position position="483"/>
    </location>
    <ligand>
        <name>ATP</name>
        <dbReference type="ChEBI" id="CHEBI:30616"/>
    </ligand>
</feature>
<evidence type="ECO:0000259" key="19">
    <source>
        <dbReference type="Pfam" id="PF16212"/>
    </source>
</evidence>
<evidence type="ECO:0000256" key="12">
    <source>
        <dbReference type="ARBA" id="ARBA00034036"/>
    </source>
</evidence>
<dbReference type="Pfam" id="PF13246">
    <property type="entry name" value="Cation_ATPase"/>
    <property type="match status" value="1"/>
</dbReference>
<evidence type="ECO:0000259" key="17">
    <source>
        <dbReference type="Pfam" id="PF00122"/>
    </source>
</evidence>
<feature type="transmembrane region" description="Helical" evidence="16">
    <location>
        <begin position="796"/>
        <end position="817"/>
    </location>
</feature>
<feature type="binding site" evidence="14">
    <location>
        <position position="646"/>
    </location>
    <ligand>
        <name>ATP</name>
        <dbReference type="ChEBI" id="CHEBI:30616"/>
    </ligand>
</feature>
<dbReference type="InterPro" id="IPR036412">
    <property type="entry name" value="HAD-like_sf"/>
</dbReference>
<dbReference type="GO" id="GO:0005886">
    <property type="term" value="C:plasma membrane"/>
    <property type="evidence" value="ECO:0007669"/>
    <property type="project" value="TreeGrafter"/>
</dbReference>
<keyword evidence="11 16" id="KW-0472">Membrane</keyword>
<dbReference type="Pfam" id="PF16212">
    <property type="entry name" value="PhoLip_ATPase_C"/>
    <property type="match status" value="1"/>
</dbReference>
<feature type="transmembrane region" description="Helical" evidence="16">
    <location>
        <begin position="28"/>
        <end position="48"/>
    </location>
</feature>
<dbReference type="GO" id="GO:0000287">
    <property type="term" value="F:magnesium ion binding"/>
    <property type="evidence" value="ECO:0007669"/>
    <property type="project" value="UniProtKB-UniRule"/>
</dbReference>
<dbReference type="FunFam" id="2.70.150.10:FF:000054">
    <property type="entry name" value="Phospholipid-transporting ATPase"/>
    <property type="match status" value="1"/>
</dbReference>
<feature type="binding site" evidence="14">
    <location>
        <position position="733"/>
    </location>
    <ligand>
        <name>ATP</name>
        <dbReference type="ChEBI" id="CHEBI:30616"/>
    </ligand>
</feature>
<feature type="binding site" evidence="14">
    <location>
        <position position="645"/>
    </location>
    <ligand>
        <name>ATP</name>
        <dbReference type="ChEBI" id="CHEBI:30616"/>
    </ligand>
</feature>
<evidence type="ECO:0000256" key="1">
    <source>
        <dbReference type="ARBA" id="ARBA00004141"/>
    </source>
</evidence>
<feature type="binding site" evidence="15">
    <location>
        <position position="734"/>
    </location>
    <ligand>
        <name>Mg(2+)</name>
        <dbReference type="ChEBI" id="CHEBI:18420"/>
    </ligand>
</feature>
<dbReference type="InterPro" id="IPR023299">
    <property type="entry name" value="ATPase_P-typ_cyto_dom_N"/>
</dbReference>
<dbReference type="GO" id="GO:0045332">
    <property type="term" value="P:phospholipid translocation"/>
    <property type="evidence" value="ECO:0007669"/>
    <property type="project" value="TreeGrafter"/>
</dbReference>
<accession>A0A183SNT0</accession>
<dbReference type="NCBIfam" id="TIGR01652">
    <property type="entry name" value="ATPase-Plipid"/>
    <property type="match status" value="1"/>
</dbReference>
<feature type="domain" description="P-type ATPase N-terminal" evidence="18">
    <location>
        <begin position="7"/>
        <end position="57"/>
    </location>
</feature>
<feature type="domain" description="P-type ATPase A" evidence="17">
    <location>
        <begin position="100"/>
        <end position="231"/>
    </location>
</feature>
<feature type="transmembrane region" description="Helical" evidence="16">
    <location>
        <begin position="823"/>
        <end position="840"/>
    </location>
</feature>
<dbReference type="PROSITE" id="PS00154">
    <property type="entry name" value="ATPASE_E1_E2"/>
    <property type="match status" value="1"/>
</dbReference>
<feature type="domain" description="P-type ATPase C-terminal" evidence="19">
    <location>
        <begin position="756"/>
        <end position="929"/>
    </location>
</feature>
<dbReference type="InterPro" id="IPR001757">
    <property type="entry name" value="P_typ_ATPase"/>
</dbReference>
<evidence type="ECO:0000256" key="6">
    <source>
        <dbReference type="ARBA" id="ARBA00022741"/>
    </source>
</evidence>
<keyword evidence="4 16" id="KW-0812">Transmembrane</keyword>
<feature type="transmembrane region" description="Helical" evidence="16">
    <location>
        <begin position="870"/>
        <end position="893"/>
    </location>
</feature>
<dbReference type="SUPFAM" id="SSF81660">
    <property type="entry name" value="Metal cation-transporting ATPase, ATP-binding domain N"/>
    <property type="match status" value="1"/>
</dbReference>
<evidence type="ECO:0000256" key="7">
    <source>
        <dbReference type="ARBA" id="ARBA00022840"/>
    </source>
</evidence>
<dbReference type="WBParaSite" id="SSLN_0000607101-mRNA-1">
    <property type="protein sequence ID" value="SSLN_0000607101-mRNA-1"/>
    <property type="gene ID" value="SSLN_0000607101"/>
</dbReference>
<dbReference type="Gene3D" id="3.40.1110.10">
    <property type="entry name" value="Calcium-transporting ATPase, cytoplasmic domain N"/>
    <property type="match status" value="1"/>
</dbReference>
<dbReference type="SUPFAM" id="SSF81653">
    <property type="entry name" value="Calcium ATPase, transduction domain A"/>
    <property type="match status" value="1"/>
</dbReference>
<evidence type="ECO:0000256" key="16">
    <source>
        <dbReference type="RuleBase" id="RU362033"/>
    </source>
</evidence>
<dbReference type="PANTHER" id="PTHR24092:SF218">
    <property type="entry name" value="PHOSPHOLIPID-TRANSPORTING ATPASE"/>
    <property type="match status" value="1"/>
</dbReference>
<dbReference type="Pfam" id="PF00122">
    <property type="entry name" value="E1-E2_ATPase"/>
    <property type="match status" value="1"/>
</dbReference>
<evidence type="ECO:0000256" key="11">
    <source>
        <dbReference type="ARBA" id="ARBA00023136"/>
    </source>
</evidence>
<dbReference type="GO" id="GO:0016887">
    <property type="term" value="F:ATP hydrolysis activity"/>
    <property type="evidence" value="ECO:0007669"/>
    <property type="project" value="InterPro"/>
</dbReference>
<evidence type="ECO:0000256" key="4">
    <source>
        <dbReference type="ARBA" id="ARBA00022692"/>
    </source>
</evidence>
<organism evidence="20">
    <name type="scientific">Schistocephalus solidus</name>
    <name type="common">Tapeworm</name>
    <dbReference type="NCBI Taxonomy" id="70667"/>
    <lineage>
        <taxon>Eukaryota</taxon>
        <taxon>Metazoa</taxon>
        <taxon>Spiralia</taxon>
        <taxon>Lophotrochozoa</taxon>
        <taxon>Platyhelminthes</taxon>
        <taxon>Cestoda</taxon>
        <taxon>Eucestoda</taxon>
        <taxon>Diphyllobothriidea</taxon>
        <taxon>Diphyllobothriidae</taxon>
        <taxon>Schistocephalus</taxon>
    </lineage>
</organism>
<feature type="binding site" evidence="14">
    <location>
        <position position="550"/>
    </location>
    <ligand>
        <name>ATP</name>
        <dbReference type="ChEBI" id="CHEBI:30616"/>
    </ligand>
</feature>
<comment type="catalytic activity">
    <reaction evidence="12 16">
        <text>ATP + H2O + phospholipidSide 1 = ADP + phosphate + phospholipidSide 2.</text>
        <dbReference type="EC" id="7.6.2.1"/>
    </reaction>
</comment>
<dbReference type="InterPro" id="IPR006539">
    <property type="entry name" value="P-type_ATPase_IV"/>
</dbReference>
<feature type="binding site" evidence="14">
    <location>
        <position position="526"/>
    </location>
    <ligand>
        <name>ATP</name>
        <dbReference type="ChEBI" id="CHEBI:30616"/>
    </ligand>
</feature>
<dbReference type="GO" id="GO:0140326">
    <property type="term" value="F:ATPase-coupled intramembrane lipid transporter activity"/>
    <property type="evidence" value="ECO:0007669"/>
    <property type="project" value="UniProtKB-EC"/>
</dbReference>
<keyword evidence="10 16" id="KW-1133">Transmembrane helix</keyword>
<dbReference type="Pfam" id="PF16209">
    <property type="entry name" value="PhoLip_ATPase_N"/>
    <property type="match status" value="1"/>
</dbReference>
<feature type="binding site" evidence="15">
    <location>
        <position position="371"/>
    </location>
    <ligand>
        <name>Mg(2+)</name>
        <dbReference type="ChEBI" id="CHEBI:18420"/>
    </ligand>
</feature>
<evidence type="ECO:0000259" key="18">
    <source>
        <dbReference type="Pfam" id="PF16209"/>
    </source>
</evidence>
<evidence type="ECO:0000256" key="3">
    <source>
        <dbReference type="ARBA" id="ARBA00008109"/>
    </source>
</evidence>
<sequence>LEDPNGSFADNHVKTTKYTVLTFIPLNLWLQLHRFANIYFIFILALNFMPKIEAFAKEVAPLPLLSVLALTAIKDAYEDLRRYRADQKVNNTLTEVFNLEKRRYVKLRWASIRPGDFVRLETNEIIPADILLLKSSDISGFCHIETANLDGENNLKQREIVRADCLQVFTPEEFGWAVEVEAPNPELYHFSGQILAPKPIIVRKENLLLRGCILRNTDAVEGMVVYAGRETKAVLNNSGRKFKRSKLERRINKDVIWCVLILVIVCITGALGCYIWLQSFPSYEIPFLAGHNSEGASLEAFINFWTCVIIFQNIIPLPLYVTIEFVKLSQVWFISNDIELYDEEKNKRIEVRAFNIPEDLGQIEYVFCDKTGTLTENKMEFKRAAINGVDYWADEGKSPCCFLSPASSSHRFEHKTSPLSSEEVRTAAYDASRSVDSLDALKSARTDISLAGSNGSLNAGAKSVCPISEATLLNGYESESPDEIALTRTACIYGCKLLQRGLDFVVLWLPGNWSCFLNSVLHVLPFDSTRKCMSIIVRHPATNEVVLFTKGADSVILAKLAPAKDNALYEKTKNYLTAYSHAGLRTLVLAKRVSAPNYFKKLESTAFLYSFSLPGVTGIEDRLQEGVPETLSDLRRAGMKVWVLTGDKPETATSIAYAAKLFTEEQRLLSITATNAVSYAPMRWCAFSKDWACRFHYINLYIRRLCRLTRACVVSAVKSELGVQTLAIGDGANDVNMIQCADVGIGISGQEGMQAVMASDFAISRFRFLKRLLLVHGHWCYEKLARMTLYMFYKDALYILSLFWYQFFNGFSGSAHIDQLSQVLFMVAMTSIPPFILGIFDKPLDESTLMANPELYRNGRDSMTYKHWHFWMNTADAIWQSLFIFFIPAAVYANSNVSIWQLGMVCMNCMVFISILHIGIESKCLVCLNSLPYLTALF</sequence>
<dbReference type="SUPFAM" id="SSF81665">
    <property type="entry name" value="Calcium ATPase, transmembrane domain M"/>
    <property type="match status" value="1"/>
</dbReference>
<dbReference type="SUPFAM" id="SSF56784">
    <property type="entry name" value="HAD-like"/>
    <property type="match status" value="1"/>
</dbReference>
<dbReference type="InterPro" id="IPR059000">
    <property type="entry name" value="ATPase_P-type_domA"/>
</dbReference>
<protein>
    <recommendedName>
        <fullName evidence="16">Phospholipid-transporting ATPase</fullName>
        <ecNumber evidence="16">7.6.2.1</ecNumber>
    </recommendedName>
</protein>
<feature type="transmembrane region" description="Helical" evidence="16">
    <location>
        <begin position="255"/>
        <end position="277"/>
    </location>
</feature>
<feature type="binding site" evidence="14">
    <location>
        <position position="585"/>
    </location>
    <ligand>
        <name>ATP</name>
        <dbReference type="ChEBI" id="CHEBI:30616"/>
    </ligand>
</feature>
<dbReference type="InterPro" id="IPR023214">
    <property type="entry name" value="HAD_sf"/>
</dbReference>
<dbReference type="InterPro" id="IPR008250">
    <property type="entry name" value="ATPase_P-typ_transduc_dom_A_sf"/>
</dbReference>
<feature type="binding site" evidence="14">
    <location>
        <position position="647"/>
    </location>
    <ligand>
        <name>ATP</name>
        <dbReference type="ChEBI" id="CHEBI:30616"/>
    </ligand>
</feature>
<dbReference type="Gene3D" id="2.70.150.10">
    <property type="entry name" value="Calcium-transporting ATPase, cytoplasmic transduction domain A"/>
    <property type="match status" value="1"/>
</dbReference>
<evidence type="ECO:0000256" key="5">
    <source>
        <dbReference type="ARBA" id="ARBA00022723"/>
    </source>
</evidence>
<dbReference type="InterPro" id="IPR023298">
    <property type="entry name" value="ATPase_P-typ_TM_dom_sf"/>
</dbReference>
<proteinExistence type="inferred from homology"/>
<evidence type="ECO:0000256" key="8">
    <source>
        <dbReference type="ARBA" id="ARBA00022842"/>
    </source>
</evidence>
<dbReference type="Gene3D" id="3.40.50.1000">
    <property type="entry name" value="HAD superfamily/HAD-like"/>
    <property type="match status" value="1"/>
</dbReference>
<keyword evidence="9 16" id="KW-1278">Translocase</keyword>
<feature type="binding site" evidence="14">
    <location>
        <position position="371"/>
    </location>
    <ligand>
        <name>ATP</name>
        <dbReference type="ChEBI" id="CHEBI:30616"/>
    </ligand>
</feature>
<dbReference type="AlphaFoldDB" id="A0A183SNT0"/>
<keyword evidence="8 15" id="KW-0460">Magnesium</keyword>
<keyword evidence="7 14" id="KW-0067">ATP-binding</keyword>
<dbReference type="InterPro" id="IPR032630">
    <property type="entry name" value="P_typ_ATPase_c"/>
</dbReference>
<feature type="binding site" evidence="14">
    <location>
        <position position="734"/>
    </location>
    <ligand>
        <name>ATP</name>
        <dbReference type="ChEBI" id="CHEBI:30616"/>
    </ligand>
</feature>
<evidence type="ECO:0000256" key="9">
    <source>
        <dbReference type="ARBA" id="ARBA00022967"/>
    </source>
</evidence>